<evidence type="ECO:0000256" key="4">
    <source>
        <dbReference type="ARBA" id="ARBA00025742"/>
    </source>
</evidence>
<dbReference type="RefSeq" id="WP_179388431.1">
    <property type="nucleotide sequence ID" value="NZ_JACBYQ010000001.1"/>
</dbReference>
<dbReference type="GO" id="GO:0046872">
    <property type="term" value="F:metal ion binding"/>
    <property type="evidence" value="ECO:0007669"/>
    <property type="project" value="UniProtKB-KW"/>
</dbReference>
<sequence>MSTLSILHLTDTHLLAKGLHSSVVDPGEALLRALRSLVPVDALDLLVISGDISDDGSLESYRRVQELASDYAAHRGAQVLYAMGNHDNRPGFWAVLGNGHPGALSEPDGGQLPVYGSSRIGGFRLLTLDTSIPGRTHGFLDEGQLDWLAEELSSPAEAGTLLVLHHPPIEPVTPLHDGIELQNPEDLMEVLRGSDVRLILSGHYHHALGDSLILGDQQIPVLVAPGVVNVNDVLAPEGHERALRTSGAQLVTLFAAPASAVAARVRHLPLQLTEVESVFDFSPEEVAEISGRIAAQPGELEVDLGSDV</sequence>
<reference evidence="6 7" key="1">
    <citation type="submission" date="2020-07" db="EMBL/GenBank/DDBJ databases">
        <title>Sequencing the genomes of 1000 actinobacteria strains.</title>
        <authorList>
            <person name="Klenk H.-P."/>
        </authorList>
    </citation>
    <scope>NUCLEOTIDE SEQUENCE [LARGE SCALE GENOMIC DNA]</scope>
    <source>
        <strain evidence="6 7">DSM 102047</strain>
    </source>
</reference>
<accession>A0A7Y9S7L3</accession>
<evidence type="ECO:0000313" key="6">
    <source>
        <dbReference type="EMBL" id="NYE94702.1"/>
    </source>
</evidence>
<evidence type="ECO:0000256" key="3">
    <source>
        <dbReference type="ARBA" id="ARBA00023004"/>
    </source>
</evidence>
<dbReference type="Gene3D" id="3.60.21.10">
    <property type="match status" value="1"/>
</dbReference>
<comment type="similarity">
    <text evidence="4">Belongs to the cyclic nucleotide phosphodiesterase class-III family.</text>
</comment>
<evidence type="ECO:0000256" key="1">
    <source>
        <dbReference type="ARBA" id="ARBA00022723"/>
    </source>
</evidence>
<keyword evidence="2" id="KW-0378">Hydrolase</keyword>
<dbReference type="InterPro" id="IPR050884">
    <property type="entry name" value="CNP_phosphodiesterase-III"/>
</dbReference>
<organism evidence="6 7">
    <name type="scientific">Psychromicrobium silvestre</name>
    <dbReference type="NCBI Taxonomy" id="1645614"/>
    <lineage>
        <taxon>Bacteria</taxon>
        <taxon>Bacillati</taxon>
        <taxon>Actinomycetota</taxon>
        <taxon>Actinomycetes</taxon>
        <taxon>Micrococcales</taxon>
        <taxon>Micrococcaceae</taxon>
        <taxon>Psychromicrobium</taxon>
    </lineage>
</organism>
<gene>
    <name evidence="6" type="ORF">FHU41_000923</name>
</gene>
<dbReference type="PANTHER" id="PTHR42988:SF2">
    <property type="entry name" value="CYCLIC NUCLEOTIDE PHOSPHODIESTERASE CBUA0032-RELATED"/>
    <property type="match status" value="1"/>
</dbReference>
<dbReference type="PANTHER" id="PTHR42988">
    <property type="entry name" value="PHOSPHOHYDROLASE"/>
    <property type="match status" value="1"/>
</dbReference>
<comment type="caution">
    <text evidence="6">The sequence shown here is derived from an EMBL/GenBank/DDBJ whole genome shotgun (WGS) entry which is preliminary data.</text>
</comment>
<evidence type="ECO:0000256" key="2">
    <source>
        <dbReference type="ARBA" id="ARBA00022801"/>
    </source>
</evidence>
<evidence type="ECO:0000259" key="5">
    <source>
        <dbReference type="Pfam" id="PF00149"/>
    </source>
</evidence>
<dbReference type="InterPro" id="IPR004843">
    <property type="entry name" value="Calcineurin-like_PHP"/>
</dbReference>
<proteinExistence type="inferred from homology"/>
<name>A0A7Y9S7L3_9MICC</name>
<feature type="domain" description="Calcineurin-like phosphoesterase" evidence="5">
    <location>
        <begin position="5"/>
        <end position="206"/>
    </location>
</feature>
<keyword evidence="3" id="KW-0408">Iron</keyword>
<dbReference type="EMBL" id="JACBYQ010000001">
    <property type="protein sequence ID" value="NYE94702.1"/>
    <property type="molecule type" value="Genomic_DNA"/>
</dbReference>
<dbReference type="AlphaFoldDB" id="A0A7Y9S7L3"/>
<dbReference type="Proteomes" id="UP000521748">
    <property type="component" value="Unassembled WGS sequence"/>
</dbReference>
<keyword evidence="1" id="KW-0479">Metal-binding</keyword>
<keyword evidence="7" id="KW-1185">Reference proteome</keyword>
<evidence type="ECO:0000313" key="7">
    <source>
        <dbReference type="Proteomes" id="UP000521748"/>
    </source>
</evidence>
<dbReference type="GO" id="GO:0016787">
    <property type="term" value="F:hydrolase activity"/>
    <property type="evidence" value="ECO:0007669"/>
    <property type="project" value="UniProtKB-KW"/>
</dbReference>
<dbReference type="Pfam" id="PF00149">
    <property type="entry name" value="Metallophos"/>
    <property type="match status" value="1"/>
</dbReference>
<protein>
    <submittedName>
        <fullName evidence="6">3',5'-cyclic AMP phosphodiesterase CpdA</fullName>
    </submittedName>
</protein>
<dbReference type="SUPFAM" id="SSF56300">
    <property type="entry name" value="Metallo-dependent phosphatases"/>
    <property type="match status" value="1"/>
</dbReference>
<dbReference type="InterPro" id="IPR029052">
    <property type="entry name" value="Metallo-depent_PP-like"/>
</dbReference>